<keyword evidence="2" id="KW-0378">Hydrolase</keyword>
<evidence type="ECO:0000259" key="3">
    <source>
        <dbReference type="PROSITE" id="PS51462"/>
    </source>
</evidence>
<reference evidence="4 5" key="1">
    <citation type="journal article" date="2017" name="Elife">
        <title>Extensive horizontal gene transfer in cheese-associated bacteria.</title>
        <authorList>
            <person name="Bonham K.S."/>
            <person name="Wolfe B.E."/>
            <person name="Dutton R.J."/>
        </authorList>
    </citation>
    <scope>NUCLEOTIDE SEQUENCE [LARGE SCALE GENOMIC DNA]</scope>
    <source>
        <strain evidence="4 5">JB182</strain>
    </source>
</reference>
<dbReference type="GO" id="GO:0016787">
    <property type="term" value="F:hydrolase activity"/>
    <property type="evidence" value="ECO:0007669"/>
    <property type="project" value="UniProtKB-KW"/>
</dbReference>
<dbReference type="PANTHER" id="PTHR43046:SF2">
    <property type="entry name" value="8-OXO-DGTP DIPHOSPHATASE-RELATED"/>
    <property type="match status" value="1"/>
</dbReference>
<dbReference type="CDD" id="cd04690">
    <property type="entry name" value="NUDIX_Hydrolase"/>
    <property type="match status" value="1"/>
</dbReference>
<accession>A0A2N7RZB5</accession>
<name>A0A2N7RZB5_9MICC</name>
<dbReference type="Proteomes" id="UP000235739">
    <property type="component" value="Unassembled WGS sequence"/>
</dbReference>
<dbReference type="PROSITE" id="PS00893">
    <property type="entry name" value="NUDIX_BOX"/>
    <property type="match status" value="1"/>
</dbReference>
<dbReference type="Gene3D" id="3.90.79.10">
    <property type="entry name" value="Nucleoside Triphosphate Pyrophosphohydrolase"/>
    <property type="match status" value="1"/>
</dbReference>
<evidence type="ECO:0000256" key="1">
    <source>
        <dbReference type="ARBA" id="ARBA00001946"/>
    </source>
</evidence>
<proteinExistence type="predicted"/>
<dbReference type="InterPro" id="IPR015797">
    <property type="entry name" value="NUDIX_hydrolase-like_dom_sf"/>
</dbReference>
<dbReference type="PANTHER" id="PTHR43046">
    <property type="entry name" value="GDP-MANNOSE MANNOSYL HYDROLASE"/>
    <property type="match status" value="1"/>
</dbReference>
<dbReference type="PROSITE" id="PS51462">
    <property type="entry name" value="NUDIX"/>
    <property type="match status" value="1"/>
</dbReference>
<dbReference type="OMA" id="IDTVAWV"/>
<dbReference type="AlphaFoldDB" id="A0A2N7RZB5"/>
<gene>
    <name evidence="4" type="ORF">CIK84_10980</name>
</gene>
<evidence type="ECO:0000313" key="5">
    <source>
        <dbReference type="Proteomes" id="UP000235739"/>
    </source>
</evidence>
<dbReference type="Pfam" id="PF00293">
    <property type="entry name" value="NUDIX"/>
    <property type="match status" value="1"/>
</dbReference>
<dbReference type="SUPFAM" id="SSF55811">
    <property type="entry name" value="Nudix"/>
    <property type="match status" value="1"/>
</dbReference>
<organism evidence="4 5">
    <name type="scientific">Glutamicibacter arilaitensis</name>
    <dbReference type="NCBI Taxonomy" id="256701"/>
    <lineage>
        <taxon>Bacteria</taxon>
        <taxon>Bacillati</taxon>
        <taxon>Actinomycetota</taxon>
        <taxon>Actinomycetes</taxon>
        <taxon>Micrococcales</taxon>
        <taxon>Micrococcaceae</taxon>
        <taxon>Glutamicibacter</taxon>
    </lineage>
</organism>
<evidence type="ECO:0000256" key="2">
    <source>
        <dbReference type="ARBA" id="ARBA00022801"/>
    </source>
</evidence>
<evidence type="ECO:0000313" key="4">
    <source>
        <dbReference type="EMBL" id="PMQ19236.1"/>
    </source>
</evidence>
<feature type="domain" description="Nudix hydrolase" evidence="3">
    <location>
        <begin position="4"/>
        <end position="135"/>
    </location>
</feature>
<comment type="caution">
    <text evidence="4">The sequence shown here is derived from an EMBL/GenBank/DDBJ whole genome shotgun (WGS) entry which is preliminary data.</text>
</comment>
<dbReference type="InterPro" id="IPR020084">
    <property type="entry name" value="NUDIX_hydrolase_CS"/>
</dbReference>
<protein>
    <submittedName>
        <fullName evidence="4">NUDIX domain-containing protein</fullName>
    </submittedName>
</protein>
<dbReference type="InterPro" id="IPR000086">
    <property type="entry name" value="NUDIX_hydrolase_dom"/>
</dbReference>
<comment type="cofactor">
    <cofactor evidence="1">
        <name>Mg(2+)</name>
        <dbReference type="ChEBI" id="CHEBI:18420"/>
    </cofactor>
</comment>
<sequence>MRKNLTISAACLINNQGEILLVRKRGTTKFMQPGGKPETGETALQTIIREIREELGIDFTAEQLHFDGEWTGPAANEADTLIHASLYSARYDGALTPLAELEELLWIDPQQALERDDLAPLLRDHVLPLAIARAKA</sequence>
<dbReference type="EMBL" id="PNQX01000002">
    <property type="protein sequence ID" value="PMQ19236.1"/>
    <property type="molecule type" value="Genomic_DNA"/>
</dbReference>